<proteinExistence type="inferred from homology"/>
<evidence type="ECO:0000313" key="11">
    <source>
        <dbReference type="Proteomes" id="UP001044222"/>
    </source>
</evidence>
<evidence type="ECO:0000256" key="6">
    <source>
        <dbReference type="ARBA" id="ARBA00023034"/>
    </source>
</evidence>
<comment type="similarity">
    <text evidence="2">Belongs to the COG7 family.</text>
</comment>
<dbReference type="Pfam" id="PF10191">
    <property type="entry name" value="COG7"/>
    <property type="match status" value="1"/>
</dbReference>
<comment type="caution">
    <text evidence="10">The sequence shown here is derived from an EMBL/GenBank/DDBJ whole genome shotgun (WGS) entry which is preliminary data.</text>
</comment>
<evidence type="ECO:0000256" key="7">
    <source>
        <dbReference type="ARBA" id="ARBA00023136"/>
    </source>
</evidence>
<organism evidence="10 11">
    <name type="scientific">Anguilla anguilla</name>
    <name type="common">European freshwater eel</name>
    <name type="synonym">Muraena anguilla</name>
    <dbReference type="NCBI Taxonomy" id="7936"/>
    <lineage>
        <taxon>Eukaryota</taxon>
        <taxon>Metazoa</taxon>
        <taxon>Chordata</taxon>
        <taxon>Craniata</taxon>
        <taxon>Vertebrata</taxon>
        <taxon>Euteleostomi</taxon>
        <taxon>Actinopterygii</taxon>
        <taxon>Neopterygii</taxon>
        <taxon>Teleostei</taxon>
        <taxon>Anguilliformes</taxon>
        <taxon>Anguillidae</taxon>
        <taxon>Anguilla</taxon>
    </lineage>
</organism>
<keyword evidence="11" id="KW-1185">Reference proteome</keyword>
<evidence type="ECO:0000256" key="3">
    <source>
        <dbReference type="ARBA" id="ARBA00020984"/>
    </source>
</evidence>
<dbReference type="GO" id="GO:0006890">
    <property type="term" value="P:retrograde vesicle-mediated transport, Golgi to endoplasmic reticulum"/>
    <property type="evidence" value="ECO:0007669"/>
    <property type="project" value="TreeGrafter"/>
</dbReference>
<protein>
    <recommendedName>
        <fullName evidence="3">Conserved oligomeric Golgi complex subunit 7</fullName>
    </recommendedName>
    <alternativeName>
        <fullName evidence="8">Component of oligomeric Golgi complex 7</fullName>
    </alternativeName>
</protein>
<dbReference type="GO" id="GO:0007030">
    <property type="term" value="P:Golgi organization"/>
    <property type="evidence" value="ECO:0007669"/>
    <property type="project" value="TreeGrafter"/>
</dbReference>
<evidence type="ECO:0000256" key="9">
    <source>
        <dbReference type="SAM" id="Coils"/>
    </source>
</evidence>
<dbReference type="Proteomes" id="UP001044222">
    <property type="component" value="Unassembled WGS sequence"/>
</dbReference>
<gene>
    <name evidence="10" type="ORF">ANANG_G00039340</name>
</gene>
<evidence type="ECO:0000256" key="4">
    <source>
        <dbReference type="ARBA" id="ARBA00022448"/>
    </source>
</evidence>
<dbReference type="AlphaFoldDB" id="A0A9D3MT38"/>
<name>A0A9D3MT38_ANGAN</name>
<dbReference type="GO" id="GO:0017119">
    <property type="term" value="C:Golgi transport complex"/>
    <property type="evidence" value="ECO:0007669"/>
    <property type="project" value="InterPro"/>
</dbReference>
<dbReference type="InterPro" id="IPR019335">
    <property type="entry name" value="COG7"/>
</dbReference>
<comment type="subcellular location">
    <subcellularLocation>
        <location evidence="1">Golgi apparatus membrane</location>
        <topology evidence="1">Peripheral membrane protein</topology>
    </subcellularLocation>
</comment>
<reference evidence="10" key="1">
    <citation type="submission" date="2021-01" db="EMBL/GenBank/DDBJ databases">
        <title>A chromosome-scale assembly of European eel, Anguilla anguilla.</title>
        <authorList>
            <person name="Henkel C."/>
            <person name="Jong-Raadsen S.A."/>
            <person name="Dufour S."/>
            <person name="Weltzien F.-A."/>
            <person name="Palstra A.P."/>
            <person name="Pelster B."/>
            <person name="Spaink H.P."/>
            <person name="Van Den Thillart G.E."/>
            <person name="Jansen H."/>
            <person name="Zahm M."/>
            <person name="Klopp C."/>
            <person name="Cedric C."/>
            <person name="Louis A."/>
            <person name="Berthelot C."/>
            <person name="Parey E."/>
            <person name="Roest Crollius H."/>
            <person name="Montfort J."/>
            <person name="Robinson-Rechavi M."/>
            <person name="Bucao C."/>
            <person name="Bouchez O."/>
            <person name="Gislard M."/>
            <person name="Lluch J."/>
            <person name="Milhes M."/>
            <person name="Lampietro C."/>
            <person name="Lopez Roques C."/>
            <person name="Donnadieu C."/>
            <person name="Braasch I."/>
            <person name="Desvignes T."/>
            <person name="Postlethwait J."/>
            <person name="Bobe J."/>
            <person name="Guiguen Y."/>
            <person name="Dirks R."/>
        </authorList>
    </citation>
    <scope>NUCLEOTIDE SEQUENCE</scope>
    <source>
        <strain evidence="10">Tag_6206</strain>
        <tissue evidence="10">Liver</tissue>
    </source>
</reference>
<dbReference type="EMBL" id="JAFIRN010000002">
    <property type="protein sequence ID" value="KAG5854581.1"/>
    <property type="molecule type" value="Genomic_DNA"/>
</dbReference>
<keyword evidence="6" id="KW-0333">Golgi apparatus</keyword>
<keyword evidence="4" id="KW-0813">Transport</keyword>
<keyword evidence="7" id="KW-0472">Membrane</keyword>
<keyword evidence="9" id="KW-0175">Coiled coil</keyword>
<evidence type="ECO:0000313" key="10">
    <source>
        <dbReference type="EMBL" id="KAG5854581.1"/>
    </source>
</evidence>
<evidence type="ECO:0000256" key="5">
    <source>
        <dbReference type="ARBA" id="ARBA00022927"/>
    </source>
</evidence>
<evidence type="ECO:0000256" key="2">
    <source>
        <dbReference type="ARBA" id="ARBA00005831"/>
    </source>
</evidence>
<dbReference type="GO" id="GO:0000139">
    <property type="term" value="C:Golgi membrane"/>
    <property type="evidence" value="ECO:0007669"/>
    <property type="project" value="UniProtKB-SubCell"/>
</dbReference>
<dbReference type="PANTHER" id="PTHR21443">
    <property type="entry name" value="CONSERVED OLIGOMERIC GOLGI COMPLEX COMPONENT 7"/>
    <property type="match status" value="1"/>
</dbReference>
<dbReference type="PANTHER" id="PTHR21443:SF0">
    <property type="entry name" value="CONSERVED OLIGOMERIC GOLGI COMPLEX SUBUNIT 7"/>
    <property type="match status" value="1"/>
</dbReference>
<feature type="coiled-coil region" evidence="9">
    <location>
        <begin position="65"/>
        <end position="99"/>
    </location>
</feature>
<evidence type="ECO:0000256" key="8">
    <source>
        <dbReference type="ARBA" id="ARBA00031345"/>
    </source>
</evidence>
<accession>A0A9D3MT38</accession>
<keyword evidence="5" id="KW-0653">Protein transport</keyword>
<evidence type="ECO:0000256" key="1">
    <source>
        <dbReference type="ARBA" id="ARBA00004395"/>
    </source>
</evidence>
<dbReference type="GO" id="GO:0006886">
    <property type="term" value="P:intracellular protein transport"/>
    <property type="evidence" value="ECO:0007669"/>
    <property type="project" value="InterPro"/>
</dbReference>
<sequence length="258" mass="29030">MDFSKFLDDDFDVKEWVNGAFKMVQKDAPGKADGHAATLVMKLQLFIQEVNNAIEESSNQALQNMPRVLRDVEALKQEASFLKEQMILVKEDIKKFEQDTVQSMQVLVEIDQVKSRMQLAAEALQEADKWSTLSADIEETFKTQDLALISSKLTSMQSSLAMLVDTPDYSEKCVHLEALKNRLEALASPQIVATFNSQSLDQAKLFVKVFTEIDRMPQLLAYYYKCHKGQLVGVWQDLCQTELGLGKQLAAAVEQSGV</sequence>